<evidence type="ECO:0000313" key="5">
    <source>
        <dbReference type="EMBL" id="RKR92951.1"/>
    </source>
</evidence>
<evidence type="ECO:0000313" key="6">
    <source>
        <dbReference type="Proteomes" id="UP000277671"/>
    </source>
</evidence>
<evidence type="ECO:0000256" key="3">
    <source>
        <dbReference type="ARBA" id="ARBA00023163"/>
    </source>
</evidence>
<dbReference type="PANTHER" id="PTHR33164">
    <property type="entry name" value="TRANSCRIPTIONAL REGULATOR, MARR FAMILY"/>
    <property type="match status" value="1"/>
</dbReference>
<dbReference type="GO" id="GO:0006950">
    <property type="term" value="P:response to stress"/>
    <property type="evidence" value="ECO:0007669"/>
    <property type="project" value="TreeGrafter"/>
</dbReference>
<dbReference type="GO" id="GO:0003700">
    <property type="term" value="F:DNA-binding transcription factor activity"/>
    <property type="evidence" value="ECO:0007669"/>
    <property type="project" value="InterPro"/>
</dbReference>
<dbReference type="GO" id="GO:0003677">
    <property type="term" value="F:DNA binding"/>
    <property type="evidence" value="ECO:0007669"/>
    <property type="project" value="UniProtKB-KW"/>
</dbReference>
<dbReference type="OrthoDB" id="5243957at2"/>
<reference evidence="5 6" key="1">
    <citation type="submission" date="2018-10" db="EMBL/GenBank/DDBJ databases">
        <title>Sequencing the genomes of 1000 actinobacteria strains.</title>
        <authorList>
            <person name="Klenk H.-P."/>
        </authorList>
    </citation>
    <scope>NUCLEOTIDE SEQUENCE [LARGE SCALE GENOMIC DNA]</scope>
    <source>
        <strain evidence="5 6">DSM 45175</strain>
    </source>
</reference>
<sequence>MCGSVADLVTVRISSVGVSVCGRCGRRVSGLPRPQGVGLCGGQAPERRSGLKHWQFKGLLKLRQAGPSYTASPSDLAEQLGLTRGALSARLAFLAAAGLVIRTRDTADQRRVHVTLTPAGHLAFEQHTGSEGAGEDALLAALSARERATLANLLRKVVHSLENQ</sequence>
<dbReference type="AlphaFoldDB" id="A0A495JVR3"/>
<comment type="caution">
    <text evidence="5">The sequence shown here is derived from an EMBL/GenBank/DDBJ whole genome shotgun (WGS) entry which is preliminary data.</text>
</comment>
<dbReference type="CDD" id="cd00090">
    <property type="entry name" value="HTH_ARSR"/>
    <property type="match status" value="1"/>
</dbReference>
<gene>
    <name evidence="5" type="ORF">BDK92_7440</name>
</gene>
<keyword evidence="6" id="KW-1185">Reference proteome</keyword>
<dbReference type="InterPro" id="IPR023187">
    <property type="entry name" value="Tscrpt_reg_MarR-type_CS"/>
</dbReference>
<name>A0A495JVR3_9ACTN</name>
<dbReference type="SMART" id="SM00347">
    <property type="entry name" value="HTH_MARR"/>
    <property type="match status" value="1"/>
</dbReference>
<accession>A0A495JVR3</accession>
<evidence type="ECO:0000256" key="2">
    <source>
        <dbReference type="ARBA" id="ARBA00023125"/>
    </source>
</evidence>
<keyword evidence="1" id="KW-0805">Transcription regulation</keyword>
<dbReference type="SUPFAM" id="SSF46785">
    <property type="entry name" value="Winged helix' DNA-binding domain"/>
    <property type="match status" value="1"/>
</dbReference>
<dbReference type="Gene3D" id="1.10.10.10">
    <property type="entry name" value="Winged helix-like DNA-binding domain superfamily/Winged helix DNA-binding domain"/>
    <property type="match status" value="1"/>
</dbReference>
<dbReference type="InterPro" id="IPR000835">
    <property type="entry name" value="HTH_MarR-typ"/>
</dbReference>
<organism evidence="5 6">
    <name type="scientific">Micromonospora pisi</name>
    <dbReference type="NCBI Taxonomy" id="589240"/>
    <lineage>
        <taxon>Bacteria</taxon>
        <taxon>Bacillati</taxon>
        <taxon>Actinomycetota</taxon>
        <taxon>Actinomycetes</taxon>
        <taxon>Micromonosporales</taxon>
        <taxon>Micromonosporaceae</taxon>
        <taxon>Micromonospora</taxon>
    </lineage>
</organism>
<dbReference type="Proteomes" id="UP000277671">
    <property type="component" value="Unassembled WGS sequence"/>
</dbReference>
<dbReference type="PROSITE" id="PS50995">
    <property type="entry name" value="HTH_MARR_2"/>
    <property type="match status" value="1"/>
</dbReference>
<dbReference type="PRINTS" id="PR00598">
    <property type="entry name" value="HTHMARR"/>
</dbReference>
<keyword evidence="2 5" id="KW-0238">DNA-binding</keyword>
<dbReference type="InterPro" id="IPR036390">
    <property type="entry name" value="WH_DNA-bd_sf"/>
</dbReference>
<evidence type="ECO:0000259" key="4">
    <source>
        <dbReference type="PROSITE" id="PS50995"/>
    </source>
</evidence>
<dbReference type="InterPro" id="IPR027395">
    <property type="entry name" value="WH_DNA-bd_dom"/>
</dbReference>
<dbReference type="EMBL" id="RBKT01000001">
    <property type="protein sequence ID" value="RKR92951.1"/>
    <property type="molecule type" value="Genomic_DNA"/>
</dbReference>
<dbReference type="Pfam" id="PF13601">
    <property type="entry name" value="HTH_34"/>
    <property type="match status" value="1"/>
</dbReference>
<dbReference type="InterPro" id="IPR039422">
    <property type="entry name" value="MarR/SlyA-like"/>
</dbReference>
<dbReference type="PROSITE" id="PS01117">
    <property type="entry name" value="HTH_MARR_1"/>
    <property type="match status" value="1"/>
</dbReference>
<dbReference type="PANTHER" id="PTHR33164:SF104">
    <property type="entry name" value="TRANSCRIPTIONAL REGULATORY PROTEIN"/>
    <property type="match status" value="1"/>
</dbReference>
<evidence type="ECO:0000256" key="1">
    <source>
        <dbReference type="ARBA" id="ARBA00023015"/>
    </source>
</evidence>
<dbReference type="InterPro" id="IPR011991">
    <property type="entry name" value="ArsR-like_HTH"/>
</dbReference>
<keyword evidence="3" id="KW-0804">Transcription</keyword>
<feature type="domain" description="HTH marR-type" evidence="4">
    <location>
        <begin position="14"/>
        <end position="159"/>
    </location>
</feature>
<protein>
    <submittedName>
        <fullName evidence="5">DNA-binding MarR family transcriptional regulator</fullName>
    </submittedName>
</protein>
<proteinExistence type="predicted"/>
<dbReference type="InterPro" id="IPR036388">
    <property type="entry name" value="WH-like_DNA-bd_sf"/>
</dbReference>